<dbReference type="InterPro" id="IPR006311">
    <property type="entry name" value="TAT_signal"/>
</dbReference>
<keyword evidence="2" id="KW-1185">Reference proteome</keyword>
<gene>
    <name evidence="1" type="ORF">AKJ31_00510</name>
</gene>
<dbReference type="EMBL" id="LHPI01000001">
    <property type="protein sequence ID" value="KOO08884.1"/>
    <property type="molecule type" value="Genomic_DNA"/>
</dbReference>
<comment type="caution">
    <text evidence="1">The sequence shown here is derived from an EMBL/GenBank/DDBJ whole genome shotgun (WGS) entry which is preliminary data.</text>
</comment>
<sequence length="180" mass="19744">MNNPTPNYSRRKILKMGVLTATAAYAYSVSGISLMGKSWALSVTSLNEATANSLLQISRSIYPHPQLEDLFYAASVESIDASVASNPELRKALEDGIATLIKAAGGDWTSLNAAKQTELLQHVASEPFFQAIRSNMVVSLYDNPKIWPKFGYEGPSFSKGGYIHRGFDDIDWLPQPNKES</sequence>
<dbReference type="OrthoDB" id="4929908at2"/>
<proteinExistence type="predicted"/>
<dbReference type="AlphaFoldDB" id="A0A0M0I3K5"/>
<dbReference type="RefSeq" id="WP_072161197.1">
    <property type="nucleotide sequence ID" value="NZ_DAIPHI010000005.1"/>
</dbReference>
<accession>A0A0M0I3K5</accession>
<evidence type="ECO:0008006" key="3">
    <source>
        <dbReference type="Google" id="ProtNLM"/>
    </source>
</evidence>
<dbReference type="PATRIC" id="fig|171383.3.peg.104"/>
<dbReference type="Proteomes" id="UP000037530">
    <property type="component" value="Unassembled WGS sequence"/>
</dbReference>
<reference evidence="2" key="1">
    <citation type="submission" date="2015-08" db="EMBL/GenBank/DDBJ databases">
        <title>Vibrio galatheae sp. nov., a novel member of the Vibrionaceae family isolated from the Solomon Islands.</title>
        <authorList>
            <person name="Giubergia S."/>
            <person name="Machado H."/>
            <person name="Mateiu R.V."/>
            <person name="Gram L."/>
        </authorList>
    </citation>
    <scope>NUCLEOTIDE SEQUENCE [LARGE SCALE GENOMIC DNA]</scope>
    <source>
        <strain evidence="2">DSM 19134</strain>
    </source>
</reference>
<name>A0A0M0I3K5_9VIBR</name>
<protein>
    <recommendedName>
        <fullName evidence="3">Twin-arginine translocation pathway signal</fullName>
    </recommendedName>
</protein>
<organism evidence="1 2">
    <name type="scientific">Vibrio hepatarius</name>
    <dbReference type="NCBI Taxonomy" id="171383"/>
    <lineage>
        <taxon>Bacteria</taxon>
        <taxon>Pseudomonadati</taxon>
        <taxon>Pseudomonadota</taxon>
        <taxon>Gammaproteobacteria</taxon>
        <taxon>Vibrionales</taxon>
        <taxon>Vibrionaceae</taxon>
        <taxon>Vibrio</taxon>
        <taxon>Vibrio oreintalis group</taxon>
    </lineage>
</organism>
<evidence type="ECO:0000313" key="2">
    <source>
        <dbReference type="Proteomes" id="UP000037530"/>
    </source>
</evidence>
<evidence type="ECO:0000313" key="1">
    <source>
        <dbReference type="EMBL" id="KOO08884.1"/>
    </source>
</evidence>
<dbReference type="STRING" id="171383.AKJ31_00510"/>
<dbReference type="PROSITE" id="PS51318">
    <property type="entry name" value="TAT"/>
    <property type="match status" value="1"/>
</dbReference>